<dbReference type="InterPro" id="IPR044861">
    <property type="entry name" value="IPNS-like_FE2OG_OXY"/>
</dbReference>
<dbReference type="GO" id="GO:0044283">
    <property type="term" value="P:small molecule biosynthetic process"/>
    <property type="evidence" value="ECO:0007669"/>
    <property type="project" value="UniProtKB-ARBA"/>
</dbReference>
<feature type="domain" description="Fe2OG dioxygenase" evidence="3">
    <location>
        <begin position="184"/>
        <end position="288"/>
    </location>
</feature>
<accession>A0AA43QGD1</accession>
<dbReference type="InterPro" id="IPR005123">
    <property type="entry name" value="Oxoglu/Fe-dep_dioxygenase_dom"/>
</dbReference>
<keyword evidence="5" id="KW-1185">Reference proteome</keyword>
<proteinExistence type="inferred from homology"/>
<keyword evidence="2" id="KW-0479">Metal-binding</keyword>
<dbReference type="PANTHER" id="PTHR47990">
    <property type="entry name" value="2-OXOGLUTARATE (2OG) AND FE(II)-DEPENDENT OXYGENASE SUPERFAMILY PROTEIN-RELATED"/>
    <property type="match status" value="1"/>
</dbReference>
<sequence>MPSINSSSDTPAFPGDVPTIDLPRIDLKKLSSGDKAESNALFKTCTETGFFLLDLKVADGGNDLLKEVEDAFQVSKSFFTSPEEDKCKFPLLPSNLGYKQMGGTKIEDGSPDRCEIYGFPQDDLLGLGESNNRIPPVFDSNRALLISCLRRMHSVAETICRHLDAHLDLPRDTFEAIHSLDKASPSSMRFLHMPPQEPSNLKTSLMGHTDNGSITVLFNIIGGLQILPPHSCEWKYVRPKPGCAIINLGDTMVQWSGGVLRSNMHRVVPPPGAQAASDRYSLAYVLKPPKEQSMSRLKMGRVIPQEEEDFVGDCTYGEFHSKKAAGVREGKNLADNQEGKGTNVKIQIDPQQLVSVA</sequence>
<dbReference type="EMBL" id="JAPUFD010000002">
    <property type="protein sequence ID" value="MDI1486051.1"/>
    <property type="molecule type" value="Genomic_DNA"/>
</dbReference>
<dbReference type="Proteomes" id="UP001161017">
    <property type="component" value="Unassembled WGS sequence"/>
</dbReference>
<comment type="caution">
    <text evidence="4">The sequence shown here is derived from an EMBL/GenBank/DDBJ whole genome shotgun (WGS) entry which is preliminary data.</text>
</comment>
<name>A0AA43QGD1_9LECA</name>
<evidence type="ECO:0000313" key="5">
    <source>
        <dbReference type="Proteomes" id="UP001161017"/>
    </source>
</evidence>
<dbReference type="Gene3D" id="2.60.120.330">
    <property type="entry name" value="B-lactam Antibiotic, Isopenicillin N Synthase, Chain"/>
    <property type="match status" value="1"/>
</dbReference>
<dbReference type="InterPro" id="IPR027443">
    <property type="entry name" value="IPNS-like_sf"/>
</dbReference>
<dbReference type="Pfam" id="PF03171">
    <property type="entry name" value="2OG-FeII_Oxy"/>
    <property type="match status" value="1"/>
</dbReference>
<reference evidence="4" key="1">
    <citation type="journal article" date="2023" name="Genome Biol. Evol.">
        <title>First Whole Genome Sequence and Flow Cytometry Genome Size Data for the Lichen-Forming Fungus Ramalina farinacea (Ascomycota).</title>
        <authorList>
            <person name="Llewellyn T."/>
            <person name="Mian S."/>
            <person name="Hill R."/>
            <person name="Leitch I.J."/>
            <person name="Gaya E."/>
        </authorList>
    </citation>
    <scope>NUCLEOTIDE SEQUENCE</scope>
    <source>
        <strain evidence="4">LIQ254RAFAR</strain>
    </source>
</reference>
<keyword evidence="2" id="KW-0560">Oxidoreductase</keyword>
<dbReference type="GO" id="GO:0016491">
    <property type="term" value="F:oxidoreductase activity"/>
    <property type="evidence" value="ECO:0007669"/>
    <property type="project" value="UniProtKB-KW"/>
</dbReference>
<evidence type="ECO:0000256" key="2">
    <source>
        <dbReference type="RuleBase" id="RU003682"/>
    </source>
</evidence>
<keyword evidence="2" id="KW-0408">Iron</keyword>
<evidence type="ECO:0000259" key="3">
    <source>
        <dbReference type="PROSITE" id="PS51471"/>
    </source>
</evidence>
<dbReference type="PROSITE" id="PS51471">
    <property type="entry name" value="FE2OG_OXY"/>
    <property type="match status" value="1"/>
</dbReference>
<organism evidence="4 5">
    <name type="scientific">Ramalina farinacea</name>
    <dbReference type="NCBI Taxonomy" id="258253"/>
    <lineage>
        <taxon>Eukaryota</taxon>
        <taxon>Fungi</taxon>
        <taxon>Dikarya</taxon>
        <taxon>Ascomycota</taxon>
        <taxon>Pezizomycotina</taxon>
        <taxon>Lecanoromycetes</taxon>
        <taxon>OSLEUM clade</taxon>
        <taxon>Lecanoromycetidae</taxon>
        <taxon>Lecanorales</taxon>
        <taxon>Lecanorineae</taxon>
        <taxon>Ramalinaceae</taxon>
        <taxon>Ramalina</taxon>
    </lineage>
</organism>
<dbReference type="Pfam" id="PF14226">
    <property type="entry name" value="DIOX_N"/>
    <property type="match status" value="1"/>
</dbReference>
<dbReference type="SUPFAM" id="SSF51197">
    <property type="entry name" value="Clavaminate synthase-like"/>
    <property type="match status" value="1"/>
</dbReference>
<dbReference type="AlphaFoldDB" id="A0AA43QGD1"/>
<dbReference type="InterPro" id="IPR026992">
    <property type="entry name" value="DIOX_N"/>
</dbReference>
<dbReference type="GO" id="GO:0046872">
    <property type="term" value="F:metal ion binding"/>
    <property type="evidence" value="ECO:0007669"/>
    <property type="project" value="UniProtKB-KW"/>
</dbReference>
<protein>
    <recommendedName>
        <fullName evidence="3">Fe2OG dioxygenase domain-containing protein</fullName>
    </recommendedName>
</protein>
<evidence type="ECO:0000256" key="1">
    <source>
        <dbReference type="ARBA" id="ARBA00008056"/>
    </source>
</evidence>
<comment type="similarity">
    <text evidence="1 2">Belongs to the iron/ascorbate-dependent oxidoreductase family.</text>
</comment>
<evidence type="ECO:0000313" key="4">
    <source>
        <dbReference type="EMBL" id="MDI1486051.1"/>
    </source>
</evidence>
<dbReference type="InterPro" id="IPR050231">
    <property type="entry name" value="Iron_ascorbate_oxido_reductase"/>
</dbReference>
<gene>
    <name evidence="4" type="ORF">OHK93_004241</name>
</gene>